<dbReference type="Pfam" id="PF00294">
    <property type="entry name" value="PfkB"/>
    <property type="match status" value="1"/>
</dbReference>
<dbReference type="AlphaFoldDB" id="A0A6N8JFC5"/>
<evidence type="ECO:0000256" key="2">
    <source>
        <dbReference type="ARBA" id="ARBA00022679"/>
    </source>
</evidence>
<dbReference type="EMBL" id="WRXO01000006">
    <property type="protein sequence ID" value="MVT43029.1"/>
    <property type="molecule type" value="Genomic_DNA"/>
</dbReference>
<dbReference type="SUPFAM" id="SSF53613">
    <property type="entry name" value="Ribokinase-like"/>
    <property type="match status" value="1"/>
</dbReference>
<proteinExistence type="inferred from homology"/>
<dbReference type="NCBIfam" id="TIGR03168">
    <property type="entry name" value="1-PFK"/>
    <property type="match status" value="1"/>
</dbReference>
<dbReference type="CDD" id="cd01164">
    <property type="entry name" value="FruK_PfkB_like"/>
    <property type="match status" value="1"/>
</dbReference>
<dbReference type="InterPro" id="IPR017583">
    <property type="entry name" value="Tagatose/fructose_Pkinase"/>
</dbReference>
<dbReference type="RefSeq" id="WP_157301638.1">
    <property type="nucleotide sequence ID" value="NZ_BAAAZB010000004.1"/>
</dbReference>
<evidence type="ECO:0000313" key="8">
    <source>
        <dbReference type="EMBL" id="MVT43029.1"/>
    </source>
</evidence>
<dbReference type="GO" id="GO:0005829">
    <property type="term" value="C:cytosol"/>
    <property type="evidence" value="ECO:0007669"/>
    <property type="project" value="TreeGrafter"/>
</dbReference>
<dbReference type="PROSITE" id="PS00583">
    <property type="entry name" value="PFKB_KINASES_1"/>
    <property type="match status" value="1"/>
</dbReference>
<dbReference type="FunFam" id="3.40.1190.20:FF:000001">
    <property type="entry name" value="Phosphofructokinase"/>
    <property type="match status" value="1"/>
</dbReference>
<dbReference type="PANTHER" id="PTHR46566">
    <property type="entry name" value="1-PHOSPHOFRUCTOKINASE-RELATED"/>
    <property type="match status" value="1"/>
</dbReference>
<evidence type="ECO:0000256" key="4">
    <source>
        <dbReference type="ARBA" id="ARBA00022777"/>
    </source>
</evidence>
<dbReference type="OrthoDB" id="9801219at2"/>
<evidence type="ECO:0000256" key="3">
    <source>
        <dbReference type="ARBA" id="ARBA00022741"/>
    </source>
</evidence>
<feature type="domain" description="Carbohydrate kinase PfkB" evidence="7">
    <location>
        <begin position="19"/>
        <end position="295"/>
    </location>
</feature>
<dbReference type="InterPro" id="IPR011611">
    <property type="entry name" value="PfkB_dom"/>
</dbReference>
<dbReference type="InterPro" id="IPR029056">
    <property type="entry name" value="Ribokinase-like"/>
</dbReference>
<accession>A0A6N8JFC5</accession>
<keyword evidence="9" id="KW-1185">Reference proteome</keyword>
<reference evidence="8 9" key="1">
    <citation type="submission" date="2019-12" db="EMBL/GenBank/DDBJ databases">
        <title>The draft genomic sequence of strain Chitinophaga oryziterrae JCM 16595.</title>
        <authorList>
            <person name="Zhang X."/>
        </authorList>
    </citation>
    <scope>NUCLEOTIDE SEQUENCE [LARGE SCALE GENOMIC DNA]</scope>
    <source>
        <strain evidence="8 9">JCM 16595</strain>
    </source>
</reference>
<dbReference type="PROSITE" id="PS00584">
    <property type="entry name" value="PFKB_KINASES_2"/>
    <property type="match status" value="1"/>
</dbReference>
<dbReference type="PIRSF" id="PIRSF000535">
    <property type="entry name" value="1PFK/6PFK/LacC"/>
    <property type="match status" value="1"/>
</dbReference>
<evidence type="ECO:0000256" key="1">
    <source>
        <dbReference type="ARBA" id="ARBA00010688"/>
    </source>
</evidence>
<dbReference type="InterPro" id="IPR002173">
    <property type="entry name" value="Carboh/pur_kinase_PfkB_CS"/>
</dbReference>
<dbReference type="GO" id="GO:0003872">
    <property type="term" value="F:6-phosphofructokinase activity"/>
    <property type="evidence" value="ECO:0007669"/>
    <property type="project" value="TreeGrafter"/>
</dbReference>
<evidence type="ECO:0000259" key="7">
    <source>
        <dbReference type="Pfam" id="PF00294"/>
    </source>
</evidence>
<keyword evidence="3" id="KW-0547">Nucleotide-binding</keyword>
<comment type="similarity">
    <text evidence="1">Belongs to the carbohydrate kinase PfkB family.</text>
</comment>
<comment type="caution">
    <text evidence="8">The sequence shown here is derived from an EMBL/GenBank/DDBJ whole genome shotgun (WGS) entry which is preliminary data.</text>
</comment>
<keyword evidence="4 8" id="KW-0418">Kinase</keyword>
<keyword evidence="5" id="KW-0067">ATP-binding</keyword>
<dbReference type="PANTHER" id="PTHR46566:SF2">
    <property type="entry name" value="ATP-DEPENDENT 6-PHOSPHOFRUCTOKINASE ISOZYME 2"/>
    <property type="match status" value="1"/>
</dbReference>
<dbReference type="GO" id="GO:0005524">
    <property type="term" value="F:ATP binding"/>
    <property type="evidence" value="ECO:0007669"/>
    <property type="project" value="UniProtKB-KW"/>
</dbReference>
<name>A0A6N8JFC5_9BACT</name>
<gene>
    <name evidence="8" type="ORF">GO495_20700</name>
</gene>
<organism evidence="8 9">
    <name type="scientific">Chitinophaga oryziterrae</name>
    <dbReference type="NCBI Taxonomy" id="1031224"/>
    <lineage>
        <taxon>Bacteria</taxon>
        <taxon>Pseudomonadati</taxon>
        <taxon>Bacteroidota</taxon>
        <taxon>Chitinophagia</taxon>
        <taxon>Chitinophagales</taxon>
        <taxon>Chitinophagaceae</taxon>
        <taxon>Chitinophaga</taxon>
    </lineage>
</organism>
<evidence type="ECO:0000313" key="9">
    <source>
        <dbReference type="Proteomes" id="UP000468388"/>
    </source>
</evidence>
<dbReference type="EC" id="2.7.1.-" evidence="8"/>
<sequence length="317" mass="33447">MNQIITITFNPAIDKSTTIRSLLPEKKLACTAPVFEPGGGGINVARAIKKLGEKATAVYLSGGYTGKYLSQLIEEEGILSINIPIKEHTRENLVVRDTSTNQQYRFGMPGPEVTESEWKPCLDLLKKCTSDTFIVVSGSLPPGMPPSVMGEIAAIAKKQDAKLIVDSSSDAIKQALKGGVYLLKPNLAELTTLTGHDNLMEDDIAAAARSIIRKRQSTAVVVSLGASGALLVTCDEQVLVPAPVVKSISTVGAGDSMLAGIVLKLANGAGFLSATRYGVACGTAATLNPGTALCKKEDVDRLYQLVLNNAAVTMSTW</sequence>
<protein>
    <submittedName>
        <fullName evidence="8">Hexose kinase</fullName>
        <ecNumber evidence="8">2.7.1.-</ecNumber>
    </submittedName>
</protein>
<dbReference type="Gene3D" id="3.40.1190.20">
    <property type="match status" value="1"/>
</dbReference>
<evidence type="ECO:0000256" key="6">
    <source>
        <dbReference type="PIRNR" id="PIRNR000535"/>
    </source>
</evidence>
<evidence type="ECO:0000256" key="5">
    <source>
        <dbReference type="ARBA" id="ARBA00022840"/>
    </source>
</evidence>
<keyword evidence="2 6" id="KW-0808">Transferase</keyword>
<dbReference type="Proteomes" id="UP000468388">
    <property type="component" value="Unassembled WGS sequence"/>
</dbReference>